<protein>
    <recommendedName>
        <fullName evidence="10">S-adenosylmethionine synthase</fullName>
        <shortName evidence="10">AdoMet synthase</shortName>
        <ecNumber evidence="10">2.5.1.6</ecNumber>
    </recommendedName>
    <alternativeName>
        <fullName evidence="10">MAT</fullName>
    </alternativeName>
    <alternativeName>
        <fullName evidence="10">Methionine adenosyltransferase</fullName>
    </alternativeName>
</protein>
<organism evidence="16 17">
    <name type="scientific">Candidatus Gallionella acididurans</name>
    <dbReference type="NCBI Taxonomy" id="1796491"/>
    <lineage>
        <taxon>Bacteria</taxon>
        <taxon>Pseudomonadati</taxon>
        <taxon>Pseudomonadota</taxon>
        <taxon>Betaproteobacteria</taxon>
        <taxon>Nitrosomonadales</taxon>
        <taxon>Gallionellaceae</taxon>
        <taxon>Gallionella</taxon>
    </lineage>
</organism>
<dbReference type="Gene3D" id="3.30.300.10">
    <property type="match status" value="3"/>
</dbReference>
<evidence type="ECO:0000256" key="9">
    <source>
        <dbReference type="ARBA" id="ARBA00022958"/>
    </source>
</evidence>
<evidence type="ECO:0000256" key="8">
    <source>
        <dbReference type="ARBA" id="ARBA00022842"/>
    </source>
</evidence>
<evidence type="ECO:0000256" key="3">
    <source>
        <dbReference type="ARBA" id="ARBA00022563"/>
    </source>
</evidence>
<dbReference type="InterPro" id="IPR022631">
    <property type="entry name" value="ADOMET_SYNTHASE_CS"/>
</dbReference>
<comment type="cofactor">
    <cofactor evidence="10">
        <name>Mg(2+)</name>
        <dbReference type="ChEBI" id="CHEBI:18420"/>
    </cofactor>
    <text evidence="10">Binds 2 divalent ions per subunit.</text>
</comment>
<keyword evidence="8 10" id="KW-0460">Magnesium</keyword>
<comment type="catalytic activity">
    <reaction evidence="10">
        <text>L-methionine + ATP + H2O = S-adenosyl-L-methionine + phosphate + diphosphate</text>
        <dbReference type="Rhea" id="RHEA:21080"/>
        <dbReference type="ChEBI" id="CHEBI:15377"/>
        <dbReference type="ChEBI" id="CHEBI:30616"/>
        <dbReference type="ChEBI" id="CHEBI:33019"/>
        <dbReference type="ChEBI" id="CHEBI:43474"/>
        <dbReference type="ChEBI" id="CHEBI:57844"/>
        <dbReference type="ChEBI" id="CHEBI:59789"/>
        <dbReference type="EC" id="2.5.1.6"/>
    </reaction>
</comment>
<dbReference type="InterPro" id="IPR022629">
    <property type="entry name" value="S-AdoMet_synt_central"/>
</dbReference>
<comment type="pathway">
    <text evidence="1 10">Amino-acid biosynthesis; S-adenosyl-L-methionine biosynthesis; S-adenosyl-L-methionine from L-methionine: step 1/1.</text>
</comment>
<feature type="binding site" evidence="10">
    <location>
        <position position="17"/>
    </location>
    <ligand>
        <name>Mg(2+)</name>
        <dbReference type="ChEBI" id="CHEBI:18420"/>
    </ligand>
</feature>
<dbReference type="FunFam" id="3.30.300.10:FF:000003">
    <property type="entry name" value="S-adenosylmethionine synthase"/>
    <property type="match status" value="1"/>
</dbReference>
<evidence type="ECO:0000256" key="10">
    <source>
        <dbReference type="HAMAP-Rule" id="MF_00086"/>
    </source>
</evidence>
<dbReference type="PIRSF" id="PIRSF000497">
    <property type="entry name" value="MAT"/>
    <property type="match status" value="1"/>
</dbReference>
<dbReference type="Pfam" id="PF02773">
    <property type="entry name" value="S-AdoMet_synt_C"/>
    <property type="match status" value="1"/>
</dbReference>
<accession>A0A139BTW7</accession>
<evidence type="ECO:0000256" key="6">
    <source>
        <dbReference type="ARBA" id="ARBA00022741"/>
    </source>
</evidence>
<feature type="binding site" evidence="10">
    <location>
        <position position="241"/>
    </location>
    <ligand>
        <name>L-methionine</name>
        <dbReference type="ChEBI" id="CHEBI:57844"/>
        <note>ligand shared between two neighboring subunits</note>
    </ligand>
</feature>
<feature type="binding site" description="in other chain" evidence="10">
    <location>
        <position position="272"/>
    </location>
    <ligand>
        <name>L-methionine</name>
        <dbReference type="ChEBI" id="CHEBI:57844"/>
        <note>ligand shared between two neighboring subunits</note>
    </ligand>
</feature>
<evidence type="ECO:0000256" key="2">
    <source>
        <dbReference type="ARBA" id="ARBA00009685"/>
    </source>
</evidence>
<dbReference type="Proteomes" id="UP000070578">
    <property type="component" value="Unassembled WGS sequence"/>
</dbReference>
<evidence type="ECO:0000313" key="17">
    <source>
        <dbReference type="Proteomes" id="UP000070578"/>
    </source>
</evidence>
<comment type="function">
    <text evidence="10">Catalyzes the formation of S-adenosylmethionine (AdoMet) from methionine and ATP. The overall synthetic reaction is composed of two sequential steps, AdoMet formation and the subsequent tripolyphosphate hydrolysis which occurs prior to release of AdoMet from the enzyme.</text>
</comment>
<dbReference type="PANTHER" id="PTHR11964">
    <property type="entry name" value="S-ADENOSYLMETHIONINE SYNTHETASE"/>
    <property type="match status" value="1"/>
</dbReference>
<comment type="subcellular location">
    <subcellularLocation>
        <location evidence="10 11">Cytoplasm</location>
    </subcellularLocation>
</comment>
<keyword evidence="3 10" id="KW-0554">One-carbon metabolism</keyword>
<dbReference type="InterPro" id="IPR022636">
    <property type="entry name" value="S-AdoMet_synthetase_sfam"/>
</dbReference>
<dbReference type="GO" id="GO:0005737">
    <property type="term" value="C:cytoplasm"/>
    <property type="evidence" value="ECO:0007669"/>
    <property type="project" value="UniProtKB-SubCell"/>
</dbReference>
<feature type="binding site" evidence="10">
    <location>
        <position position="264"/>
    </location>
    <ligand>
        <name>ATP</name>
        <dbReference type="ChEBI" id="CHEBI:30616"/>
        <note>ligand shared between two neighboring subunits</note>
    </ligand>
</feature>
<feature type="binding site" evidence="10">
    <location>
        <position position="241"/>
    </location>
    <ligand>
        <name>ATP</name>
        <dbReference type="ChEBI" id="CHEBI:30616"/>
        <note>ligand shared between two neighboring subunits</note>
    </ligand>
</feature>
<dbReference type="EC" id="2.5.1.6" evidence="10"/>
<keyword evidence="6 10" id="KW-0547">Nucleotide-binding</keyword>
<reference evidence="16 17" key="1">
    <citation type="submission" date="2016-02" db="EMBL/GenBank/DDBJ databases">
        <authorList>
            <person name="Wen L."/>
            <person name="He K."/>
            <person name="Yang H."/>
        </authorList>
    </citation>
    <scope>NUCLEOTIDE SEQUENCE [LARGE SCALE GENOMIC DNA]</scope>
    <source>
        <strain evidence="16">ShG14-8</strain>
    </source>
</reference>
<dbReference type="GO" id="GO:0006730">
    <property type="term" value="P:one-carbon metabolic process"/>
    <property type="evidence" value="ECO:0007669"/>
    <property type="project" value="UniProtKB-KW"/>
</dbReference>
<dbReference type="PATRIC" id="fig|1796491.3.peg.1588"/>
<feature type="binding site" description="in other chain" evidence="10">
    <location>
        <begin position="166"/>
        <end position="168"/>
    </location>
    <ligand>
        <name>ATP</name>
        <dbReference type="ChEBI" id="CHEBI:30616"/>
        <note>ligand shared between two neighboring subunits</note>
    </ligand>
</feature>
<keyword evidence="9 10" id="KW-0630">Potassium</keyword>
<comment type="caution">
    <text evidence="16">The sequence shown here is derived from an EMBL/GenBank/DDBJ whole genome shotgun (WGS) entry which is preliminary data.</text>
</comment>
<dbReference type="GO" id="GO:0004478">
    <property type="term" value="F:methionine adenosyltransferase activity"/>
    <property type="evidence" value="ECO:0007669"/>
    <property type="project" value="UniProtKB-UniRule"/>
</dbReference>
<evidence type="ECO:0000256" key="12">
    <source>
        <dbReference type="RuleBase" id="RU004462"/>
    </source>
</evidence>
<feature type="domain" description="S-adenosylmethionine synthetase C-terminal" evidence="15">
    <location>
        <begin position="235"/>
        <end position="373"/>
    </location>
</feature>
<evidence type="ECO:0000313" key="16">
    <source>
        <dbReference type="EMBL" id="KXS32407.1"/>
    </source>
</evidence>
<keyword evidence="7 10" id="KW-0067">ATP-binding</keyword>
<dbReference type="HAMAP" id="MF_00086">
    <property type="entry name" value="S_AdoMet_synth1"/>
    <property type="match status" value="1"/>
</dbReference>
<dbReference type="PROSITE" id="PS00377">
    <property type="entry name" value="ADOMET_SYNTHASE_2"/>
    <property type="match status" value="1"/>
</dbReference>
<evidence type="ECO:0000259" key="15">
    <source>
        <dbReference type="Pfam" id="PF02773"/>
    </source>
</evidence>
<dbReference type="EMBL" id="LSLI01000030">
    <property type="protein sequence ID" value="KXS32407.1"/>
    <property type="molecule type" value="Genomic_DNA"/>
</dbReference>
<feature type="binding site" description="in other chain" evidence="10">
    <location>
        <position position="15"/>
    </location>
    <ligand>
        <name>ATP</name>
        <dbReference type="ChEBI" id="CHEBI:30616"/>
        <note>ligand shared between two neighboring subunits</note>
    </ligand>
</feature>
<comment type="subunit">
    <text evidence="10">Homotetramer; dimer of dimers.</text>
</comment>
<dbReference type="SUPFAM" id="SSF55973">
    <property type="entry name" value="S-adenosylmethionine synthetase"/>
    <property type="match status" value="3"/>
</dbReference>
<keyword evidence="4 10" id="KW-0808">Transferase</keyword>
<feature type="binding site" description="in other chain" evidence="10">
    <location>
        <position position="56"/>
    </location>
    <ligand>
        <name>L-methionine</name>
        <dbReference type="ChEBI" id="CHEBI:57844"/>
        <note>ligand shared between two neighboring subunits</note>
    </ligand>
</feature>
<keyword evidence="5 10" id="KW-0479">Metal-binding</keyword>
<comment type="similarity">
    <text evidence="2 10 12">Belongs to the AdoMet synthase family.</text>
</comment>
<dbReference type="AlphaFoldDB" id="A0A139BTW7"/>
<dbReference type="UniPathway" id="UPA00315">
    <property type="reaction ID" value="UER00080"/>
</dbReference>
<dbReference type="GO" id="GO:0000287">
    <property type="term" value="F:magnesium ion binding"/>
    <property type="evidence" value="ECO:0007669"/>
    <property type="project" value="UniProtKB-UniRule"/>
</dbReference>
<dbReference type="InterPro" id="IPR002133">
    <property type="entry name" value="S-AdoMet_synthetase"/>
</dbReference>
<dbReference type="GO" id="GO:0006556">
    <property type="term" value="P:S-adenosylmethionine biosynthetic process"/>
    <property type="evidence" value="ECO:0007669"/>
    <property type="project" value="UniProtKB-UniRule"/>
</dbReference>
<feature type="binding site" description="in other chain" evidence="10">
    <location>
        <begin position="232"/>
        <end position="233"/>
    </location>
    <ligand>
        <name>ATP</name>
        <dbReference type="ChEBI" id="CHEBI:30616"/>
        <note>ligand shared between two neighboring subunits</note>
    </ligand>
</feature>
<sequence>MSDFLFTSESVSEGHPDKVADQISDAILDAILTQDPYARVAAETLTNTGLVVLAGEITTTANVDYISVARNTIKRIGYDNTDYGIDYKGCAVLVAYDKQSPDIAQGVDRASDDFLNQGAGDQGLMFGYACDETPTLMPLAIYLAHRVVERQAELRHDGRLPWLRPDAKSQVTIRYLDGKPHSIDTVVLSTQHAPEMTLAQIREAAIEEIIKPMLPKELIKGNINYLVNPTGRFVIGGPQGDCGLTGRKIIVDTYGGSAPHGGGAFSGKDPSKVDRSAAYAGRYVAKNIVAAGLATKCLVQISYAIGVAKPTSVMVDTYGTGKISNEKMTELVLKHFDLRPKGIVQMLDLLRPIYENTAAYGHFGREEPGFTWEATDRALALREDAGK</sequence>
<keyword evidence="10" id="KW-0963">Cytoplasm</keyword>
<dbReference type="FunFam" id="3.30.300.10:FF:000004">
    <property type="entry name" value="S-adenosylmethionine synthase"/>
    <property type="match status" value="1"/>
</dbReference>
<gene>
    <name evidence="10" type="primary">metK</name>
    <name evidence="16" type="ORF">AWT59_1447</name>
</gene>
<evidence type="ECO:0000256" key="11">
    <source>
        <dbReference type="RuleBase" id="RU000542"/>
    </source>
</evidence>
<proteinExistence type="inferred from homology"/>
<feature type="binding site" description="in other chain" evidence="10">
    <location>
        <begin position="247"/>
        <end position="248"/>
    </location>
    <ligand>
        <name>ATP</name>
        <dbReference type="ChEBI" id="CHEBI:30616"/>
        <note>ligand shared between two neighboring subunits</note>
    </ligand>
</feature>
<dbReference type="GO" id="GO:0005524">
    <property type="term" value="F:ATP binding"/>
    <property type="evidence" value="ECO:0007669"/>
    <property type="project" value="UniProtKB-UniRule"/>
</dbReference>
<dbReference type="Pfam" id="PF02772">
    <property type="entry name" value="S-AdoMet_synt_M"/>
    <property type="match status" value="1"/>
</dbReference>
<evidence type="ECO:0000256" key="7">
    <source>
        <dbReference type="ARBA" id="ARBA00022840"/>
    </source>
</evidence>
<feature type="binding site" evidence="10">
    <location>
        <position position="43"/>
    </location>
    <ligand>
        <name>K(+)</name>
        <dbReference type="ChEBI" id="CHEBI:29103"/>
    </ligand>
</feature>
<evidence type="ECO:0000256" key="1">
    <source>
        <dbReference type="ARBA" id="ARBA00005224"/>
    </source>
</evidence>
<dbReference type="Pfam" id="PF00438">
    <property type="entry name" value="S-AdoMet_synt_N"/>
    <property type="match status" value="1"/>
</dbReference>
<feature type="binding site" evidence="10">
    <location>
        <position position="268"/>
    </location>
    <ligand>
        <name>ATP</name>
        <dbReference type="ChEBI" id="CHEBI:30616"/>
        <note>ligand shared between two neighboring subunits</note>
    </ligand>
</feature>
<name>A0A139BTW7_9PROT</name>
<evidence type="ECO:0000259" key="13">
    <source>
        <dbReference type="Pfam" id="PF00438"/>
    </source>
</evidence>
<dbReference type="CDD" id="cd18079">
    <property type="entry name" value="S-AdoMet_synt"/>
    <property type="match status" value="1"/>
</dbReference>
<comment type="cofactor">
    <cofactor evidence="10">
        <name>K(+)</name>
        <dbReference type="ChEBI" id="CHEBI:29103"/>
    </cofactor>
    <text evidence="10">Binds 1 potassium ion per subunit.</text>
</comment>
<evidence type="ECO:0000256" key="4">
    <source>
        <dbReference type="ARBA" id="ARBA00022679"/>
    </source>
</evidence>
<evidence type="ECO:0000259" key="14">
    <source>
        <dbReference type="Pfam" id="PF02772"/>
    </source>
</evidence>
<feature type="domain" description="S-adenosylmethionine synthetase central" evidence="14">
    <location>
        <begin position="117"/>
        <end position="233"/>
    </location>
</feature>
<evidence type="ECO:0000256" key="5">
    <source>
        <dbReference type="ARBA" id="ARBA00022723"/>
    </source>
</evidence>
<reference evidence="16 17" key="2">
    <citation type="submission" date="2016-03" db="EMBL/GenBank/DDBJ databases">
        <title>New uncultured bacterium of the family Gallionellaceae from acid mine drainage: description and reconstruction of genome based on metagenomic analysis of microbial community.</title>
        <authorList>
            <person name="Kadnikov V."/>
            <person name="Ivasenko D."/>
            <person name="Beletsky A."/>
            <person name="Mardanov A."/>
            <person name="Danilova E."/>
            <person name="Pimenov N."/>
            <person name="Karnachuk O."/>
            <person name="Ravin N."/>
        </authorList>
    </citation>
    <scope>NUCLEOTIDE SEQUENCE [LARGE SCALE GENOMIC DNA]</scope>
    <source>
        <strain evidence="16">ShG14-8</strain>
    </source>
</reference>
<feature type="binding site" description="in other chain" evidence="10">
    <location>
        <position position="99"/>
    </location>
    <ligand>
        <name>L-methionine</name>
        <dbReference type="ChEBI" id="CHEBI:57844"/>
        <note>ligand shared between two neighboring subunits</note>
    </ligand>
</feature>
<dbReference type="NCBIfam" id="TIGR01034">
    <property type="entry name" value="metK"/>
    <property type="match status" value="1"/>
</dbReference>
<feature type="domain" description="S-adenosylmethionine synthetase N-terminal" evidence="13">
    <location>
        <begin position="4"/>
        <end position="101"/>
    </location>
</feature>
<dbReference type="InterPro" id="IPR022630">
    <property type="entry name" value="S-AdoMet_synt_C"/>
</dbReference>
<feature type="region of interest" description="Flexible loop" evidence="10">
    <location>
        <begin position="99"/>
        <end position="109"/>
    </location>
</feature>
<dbReference type="PROSITE" id="PS00376">
    <property type="entry name" value="ADOMET_SYNTHASE_1"/>
    <property type="match status" value="1"/>
</dbReference>
<dbReference type="InterPro" id="IPR022628">
    <property type="entry name" value="S-AdoMet_synt_N"/>
</dbReference>